<name>A0AAV2HDB6_LYMST</name>
<evidence type="ECO:0000313" key="2">
    <source>
        <dbReference type="EMBL" id="CAL1531787.1"/>
    </source>
</evidence>
<dbReference type="Pfam" id="PF00059">
    <property type="entry name" value="Lectin_C"/>
    <property type="match status" value="1"/>
</dbReference>
<dbReference type="InterPro" id="IPR050111">
    <property type="entry name" value="C-type_lectin/snaclec_domain"/>
</dbReference>
<dbReference type="PROSITE" id="PS50041">
    <property type="entry name" value="C_TYPE_LECTIN_2"/>
    <property type="match status" value="1"/>
</dbReference>
<dbReference type="EMBL" id="CAXITT010000097">
    <property type="protein sequence ID" value="CAL1531787.1"/>
    <property type="molecule type" value="Genomic_DNA"/>
</dbReference>
<dbReference type="CDD" id="cd00037">
    <property type="entry name" value="CLECT"/>
    <property type="match status" value="1"/>
</dbReference>
<evidence type="ECO:0000313" key="3">
    <source>
        <dbReference type="Proteomes" id="UP001497497"/>
    </source>
</evidence>
<dbReference type="InterPro" id="IPR016187">
    <property type="entry name" value="CTDL_fold"/>
</dbReference>
<dbReference type="SUPFAM" id="SSF56436">
    <property type="entry name" value="C-type lectin-like"/>
    <property type="match status" value="1"/>
</dbReference>
<dbReference type="Gene3D" id="3.10.100.10">
    <property type="entry name" value="Mannose-Binding Protein A, subunit A"/>
    <property type="match status" value="1"/>
</dbReference>
<accession>A0AAV2HDB6</accession>
<proteinExistence type="predicted"/>
<protein>
    <recommendedName>
        <fullName evidence="1">C-type lectin domain-containing protein</fullName>
    </recommendedName>
</protein>
<sequence>MAALDVCRSICGYLVEVDDNVEMDFLKTLMHKEDISGILIAGTDKAKEGTWVYQRTSKTMTFMAWDSGEPNNFRGQEHCIKMLKGSDKMQDVVCRFAYWKLNFVCEVK</sequence>
<dbReference type="Proteomes" id="UP001497497">
    <property type="component" value="Unassembled WGS sequence"/>
</dbReference>
<organism evidence="2 3">
    <name type="scientific">Lymnaea stagnalis</name>
    <name type="common">Great pond snail</name>
    <name type="synonym">Helix stagnalis</name>
    <dbReference type="NCBI Taxonomy" id="6523"/>
    <lineage>
        <taxon>Eukaryota</taxon>
        <taxon>Metazoa</taxon>
        <taxon>Spiralia</taxon>
        <taxon>Lophotrochozoa</taxon>
        <taxon>Mollusca</taxon>
        <taxon>Gastropoda</taxon>
        <taxon>Heterobranchia</taxon>
        <taxon>Euthyneura</taxon>
        <taxon>Panpulmonata</taxon>
        <taxon>Hygrophila</taxon>
        <taxon>Lymnaeoidea</taxon>
        <taxon>Lymnaeidae</taxon>
        <taxon>Lymnaea</taxon>
    </lineage>
</organism>
<evidence type="ECO:0000259" key="1">
    <source>
        <dbReference type="PROSITE" id="PS50041"/>
    </source>
</evidence>
<dbReference type="PANTHER" id="PTHR22803">
    <property type="entry name" value="MANNOSE, PHOSPHOLIPASE, LECTIN RECEPTOR RELATED"/>
    <property type="match status" value="1"/>
</dbReference>
<comment type="caution">
    <text evidence="2">The sequence shown here is derived from an EMBL/GenBank/DDBJ whole genome shotgun (WGS) entry which is preliminary data.</text>
</comment>
<dbReference type="AlphaFoldDB" id="A0AAV2HDB6"/>
<feature type="domain" description="C-type lectin" evidence="1">
    <location>
        <begin position="1"/>
        <end position="94"/>
    </location>
</feature>
<dbReference type="InterPro" id="IPR016186">
    <property type="entry name" value="C-type_lectin-like/link_sf"/>
</dbReference>
<keyword evidence="3" id="KW-1185">Reference proteome</keyword>
<gene>
    <name evidence="2" type="ORF">GSLYS_00005882001</name>
</gene>
<dbReference type="InterPro" id="IPR001304">
    <property type="entry name" value="C-type_lectin-like"/>
</dbReference>
<reference evidence="2 3" key="1">
    <citation type="submission" date="2024-04" db="EMBL/GenBank/DDBJ databases">
        <authorList>
            <consortium name="Genoscope - CEA"/>
            <person name="William W."/>
        </authorList>
    </citation>
    <scope>NUCLEOTIDE SEQUENCE [LARGE SCALE GENOMIC DNA]</scope>
</reference>